<feature type="region of interest" description="Disordered" evidence="1">
    <location>
        <begin position="154"/>
        <end position="183"/>
    </location>
</feature>
<dbReference type="Proteomes" id="UP000007305">
    <property type="component" value="Chromosome 1"/>
</dbReference>
<organism evidence="2 3">
    <name type="scientific">Zea mays</name>
    <name type="common">Maize</name>
    <dbReference type="NCBI Taxonomy" id="4577"/>
    <lineage>
        <taxon>Eukaryota</taxon>
        <taxon>Viridiplantae</taxon>
        <taxon>Streptophyta</taxon>
        <taxon>Embryophyta</taxon>
        <taxon>Tracheophyta</taxon>
        <taxon>Spermatophyta</taxon>
        <taxon>Magnoliopsida</taxon>
        <taxon>Liliopsida</taxon>
        <taxon>Poales</taxon>
        <taxon>Poaceae</taxon>
        <taxon>PACMAD clade</taxon>
        <taxon>Panicoideae</taxon>
        <taxon>Andropogonodae</taxon>
        <taxon>Andropogoneae</taxon>
        <taxon>Tripsacinae</taxon>
        <taxon>Zea</taxon>
    </lineage>
</organism>
<proteinExistence type="predicted"/>
<reference evidence="2" key="2">
    <citation type="submission" date="2019-07" db="EMBL/GenBank/DDBJ databases">
        <authorList>
            <person name="Seetharam A."/>
            <person name="Woodhouse M."/>
            <person name="Cannon E."/>
        </authorList>
    </citation>
    <scope>NUCLEOTIDE SEQUENCE [LARGE SCALE GENOMIC DNA]</scope>
    <source>
        <strain evidence="2">cv. B73</strain>
    </source>
</reference>
<keyword evidence="3" id="KW-1185">Reference proteome</keyword>
<dbReference type="InParanoid" id="A0A804LUK6"/>
<evidence type="ECO:0000313" key="3">
    <source>
        <dbReference type="Proteomes" id="UP000007305"/>
    </source>
</evidence>
<dbReference type="AlphaFoldDB" id="A0A804LUK6"/>
<reference evidence="3" key="1">
    <citation type="submission" date="2015-12" db="EMBL/GenBank/DDBJ databases">
        <title>Update maize B73 reference genome by single molecule sequencing technologies.</title>
        <authorList>
            <consortium name="Maize Genome Sequencing Project"/>
            <person name="Ware D."/>
        </authorList>
    </citation>
    <scope>NUCLEOTIDE SEQUENCE [LARGE SCALE GENOMIC DNA]</scope>
    <source>
        <strain evidence="3">cv. B73</strain>
    </source>
</reference>
<sequence length="396" mass="41882">MCAHQKSDANLPFPLQRKQALLGLGRLLLLVVERRCLLLLLGTAAAAAEVRREVLRLHLHHVLAHPDVGDVPAGAVHAGGDGGHAERAGGGQEVERGGEERGQRHADGGRGLPAPPDPGCGGGQQRRPAVEREVLAVVPEHVVVAEAAVPEEVHGAAHGGGARVGARRGARAPAQPGQERRRGRAVLEAVRRAAAQEAVQAGQHHAAVGELEAAVREGGGTRGAVGPLLREEEAAGRGDHGRVQARVARLLLTREVHHLAAADVDPCMICCRMRTLFRIHMHAILFSPTHASDEGSPRLGRTSIMCGSGTTKCRSPTAAAQSDRNRTGCGSFTLRLLASGCRSSMAGEVRRCKGKEPCMRGNSLSLSWTNAWERKDTKSKSMCLCWSPDLTTTTTA</sequence>
<evidence type="ECO:0000256" key="1">
    <source>
        <dbReference type="SAM" id="MobiDB-lite"/>
    </source>
</evidence>
<feature type="region of interest" description="Disordered" evidence="1">
    <location>
        <begin position="73"/>
        <end position="128"/>
    </location>
</feature>
<dbReference type="EnsemblPlants" id="Zm00001eb037620_T001">
    <property type="protein sequence ID" value="Zm00001eb037620_P001"/>
    <property type="gene ID" value="Zm00001eb037620"/>
</dbReference>
<feature type="compositionally biased region" description="Basic and acidic residues" evidence="1">
    <location>
        <begin position="83"/>
        <end position="108"/>
    </location>
</feature>
<dbReference type="Gramene" id="Zm00001eb037620_T001">
    <property type="protein sequence ID" value="Zm00001eb037620_P001"/>
    <property type="gene ID" value="Zm00001eb037620"/>
</dbReference>
<protein>
    <submittedName>
        <fullName evidence="2">Uncharacterized protein</fullName>
    </submittedName>
</protein>
<name>A0A804LUK6_MAIZE</name>
<evidence type="ECO:0000313" key="2">
    <source>
        <dbReference type="EnsemblPlants" id="Zm00001eb037620_P001"/>
    </source>
</evidence>
<reference evidence="2" key="3">
    <citation type="submission" date="2021-05" db="UniProtKB">
        <authorList>
            <consortium name="EnsemblPlants"/>
        </authorList>
    </citation>
    <scope>IDENTIFICATION</scope>
    <source>
        <strain evidence="2">cv. B73</strain>
    </source>
</reference>
<accession>A0A804LUK6</accession>